<keyword evidence="1" id="KW-0732">Signal</keyword>
<dbReference type="OrthoDB" id="1074930at2"/>
<proteinExistence type="predicted"/>
<dbReference type="Pfam" id="PF18962">
    <property type="entry name" value="Por_Secre_tail"/>
    <property type="match status" value="1"/>
</dbReference>
<feature type="signal peptide" evidence="1">
    <location>
        <begin position="1"/>
        <end position="18"/>
    </location>
</feature>
<keyword evidence="4" id="KW-1185">Reference proteome</keyword>
<evidence type="ECO:0000259" key="2">
    <source>
        <dbReference type="Pfam" id="PF18962"/>
    </source>
</evidence>
<dbReference type="Proteomes" id="UP000184164">
    <property type="component" value="Unassembled WGS sequence"/>
</dbReference>
<dbReference type="EMBL" id="FQUM01000001">
    <property type="protein sequence ID" value="SHE33052.1"/>
    <property type="molecule type" value="Genomic_DNA"/>
</dbReference>
<dbReference type="RefSeq" id="WP_072997911.1">
    <property type="nucleotide sequence ID" value="NZ_FQUM01000001.1"/>
</dbReference>
<dbReference type="STRING" id="1484053.SAMN05444274_10170"/>
<feature type="chain" id="PRO_5012115398" evidence="1">
    <location>
        <begin position="19"/>
        <end position="1294"/>
    </location>
</feature>
<organism evidence="3 4">
    <name type="scientific">Mariniphaga anaerophila</name>
    <dbReference type="NCBI Taxonomy" id="1484053"/>
    <lineage>
        <taxon>Bacteria</taxon>
        <taxon>Pseudomonadati</taxon>
        <taxon>Bacteroidota</taxon>
        <taxon>Bacteroidia</taxon>
        <taxon>Marinilabiliales</taxon>
        <taxon>Prolixibacteraceae</taxon>
        <taxon>Mariniphaga</taxon>
    </lineage>
</organism>
<sequence length="1294" mass="142991">MKLKLLLLSFLLTGILNAQEDTIRTLIITETRVDRNDQSYVEITNVGTEDINMSQFEFGRIGAWTQPYEAESGSFLRLPDRVLAPGETFLIASVKEFTEEMYPLQPDFFRRRDTKKEWWTLADIQMHMPEERTSLAPAGITDSVSTNYAVMETWGSREAWYIEQHFANGDSAIVDQVGGLFAADDGTQEDSPTIDVAGVTNAWGTHILVRKASVKQGTTDFNSARGIDIEDSEWIPLPIQSVGTDSFDPWRALFWTVGFHGDVTLDESTLVSDALTVDWANKTITAAWGTRNNDDFMFEFEKVPGLAWKYDLAEAAEDSAYNSARTGDKLTIYACGNTLQTTVFDIIVEAPTTSANIVIPKFSRDWDTEGNFYTNAINSGIDEVFEVTVDVPEMDTITNGLFGIQFATRTDTLFKYLEKAPNAQWEIIWVDGIERPDVKNGDILKVTAENGAIKEYFIKTDIYRADHNANLAAITWPDIPEWMKGLFGWTGDTIPGFDPNVLNYTVEVPAETSGIPSLIAKAQELNTTVEVQGASSLSGSDAQKTVKYTVTAEDDTTVNVYNVKLEKEISPDDIQPFETEPFFSEVIFNEQWSNGFIEICNPGNQVLDLSDYMMVGTYSDQAGAITQYSGEDDWAVRYRKYIPGYKWVDESTWAAKPGTLVEDFNVSPRVEAGDVFVMGHINGTGQSGYPWNASRQCDIIFNTAYNPWGEAFDEWASAANEWNAANYYIFKILNDSIKRGLKPADDPNDFELIDVFGQGDETQWVVGGVSVEQITSYVRKPEYWQGKTGFGESFGTNEDDAEWTWTNRAYWGARGYGWPDDILMVTSDLGKHFFYPVTTFQSTISSVVYKVSDGYKTESLRGVVAGTTVAEFLGNIIKKNEEQNLTVKATADGSQLADGDMLSLSDTLVVVSADGTNTTKYVLNVSEEGLSSDALLTSTLYTVMVETQPAIDGSEGGEGYVTGFDYGTQLRTILNNVTVPDGALLSVVDGDGAYVSLKRLNYDTSYVNVTVNTNTYLNVVAENGITEIVYQLRPTSSENDAFILSDIYMVSQSENLVRYVPRETNVYTLLSNVVPSLNATIKVIDKLGNERMEGAVYEDDKIVVTSPSGTTTRVYHLAMLRTELVPAPVYLAYVLSNVYSVNQISYAISGIPGGVALSEFYSRITPSWGATAVVVDANGDEKTSGNLNAGDMLKVTSADGKIEVIYQLGMTSAFDVAAKQIEIYPNPTAGKLNVSGVDKGDRIQVYSSTGAIVEDIKVSRNLEVLSLDRQPAGMYVIVISSEKELIGRFKAIKK</sequence>
<reference evidence="3 4" key="1">
    <citation type="submission" date="2016-11" db="EMBL/GenBank/DDBJ databases">
        <authorList>
            <person name="Jaros S."/>
            <person name="Januszkiewicz K."/>
            <person name="Wedrychowicz H."/>
        </authorList>
    </citation>
    <scope>NUCLEOTIDE SEQUENCE [LARGE SCALE GENOMIC DNA]</scope>
    <source>
        <strain evidence="3 4">DSM 26910</strain>
    </source>
</reference>
<dbReference type="InterPro" id="IPR026444">
    <property type="entry name" value="Secre_tail"/>
</dbReference>
<accession>A0A1M4SLL9</accession>
<feature type="domain" description="Secretion system C-terminal sorting" evidence="2">
    <location>
        <begin position="1223"/>
        <end position="1284"/>
    </location>
</feature>
<dbReference type="NCBIfam" id="TIGR04183">
    <property type="entry name" value="Por_Secre_tail"/>
    <property type="match status" value="1"/>
</dbReference>
<evidence type="ECO:0000313" key="4">
    <source>
        <dbReference type="Proteomes" id="UP000184164"/>
    </source>
</evidence>
<evidence type="ECO:0000256" key="1">
    <source>
        <dbReference type="SAM" id="SignalP"/>
    </source>
</evidence>
<protein>
    <submittedName>
        <fullName evidence="3">Por secretion system C-terminal sorting domain-containing protein</fullName>
    </submittedName>
</protein>
<gene>
    <name evidence="3" type="ORF">SAMN05444274_10170</name>
</gene>
<evidence type="ECO:0000313" key="3">
    <source>
        <dbReference type="EMBL" id="SHE33052.1"/>
    </source>
</evidence>
<name>A0A1M4SLL9_9BACT</name>